<dbReference type="EC" id="3.2.1.55" evidence="5"/>
<comment type="subunit">
    <text evidence="4">Homohexamer; trimer of dimers.</text>
</comment>
<dbReference type="HOGENOM" id="CLU_017810_1_1_9"/>
<dbReference type="Pfam" id="PF06964">
    <property type="entry name" value="Alpha-L-AF_C"/>
    <property type="match status" value="1"/>
</dbReference>
<keyword evidence="7" id="KW-0119">Carbohydrate metabolism</keyword>
<dbReference type="InterPro" id="IPR017853">
    <property type="entry name" value="GH"/>
</dbReference>
<comment type="similarity">
    <text evidence="3">Belongs to the glycosyl hydrolase 51 family.</text>
</comment>
<evidence type="ECO:0000313" key="11">
    <source>
        <dbReference type="Proteomes" id="UP000001349"/>
    </source>
</evidence>
<evidence type="ECO:0000256" key="6">
    <source>
        <dbReference type="ARBA" id="ARBA00022801"/>
    </source>
</evidence>
<dbReference type="InterPro" id="IPR013780">
    <property type="entry name" value="Glyco_hydro_b"/>
</dbReference>
<evidence type="ECO:0000256" key="5">
    <source>
        <dbReference type="ARBA" id="ARBA00012670"/>
    </source>
</evidence>
<evidence type="ECO:0000256" key="4">
    <source>
        <dbReference type="ARBA" id="ARBA00011165"/>
    </source>
</evidence>
<keyword evidence="11" id="KW-1185">Reference proteome</keyword>
<evidence type="ECO:0000256" key="7">
    <source>
        <dbReference type="ARBA" id="ARBA00023277"/>
    </source>
</evidence>
<organism evidence="10 11">
    <name type="scientific">Ruminiclostridium cellulolyticum (strain ATCC 35319 / DSM 5812 / JCM 6584 / H10)</name>
    <name type="common">Clostridium cellulolyticum</name>
    <dbReference type="NCBI Taxonomy" id="394503"/>
    <lineage>
        <taxon>Bacteria</taxon>
        <taxon>Bacillati</taxon>
        <taxon>Bacillota</taxon>
        <taxon>Clostridia</taxon>
        <taxon>Eubacteriales</taxon>
        <taxon>Oscillospiraceae</taxon>
        <taxon>Ruminiclostridium</taxon>
    </lineage>
</organism>
<evidence type="ECO:0000256" key="8">
    <source>
        <dbReference type="ARBA" id="ARBA00023295"/>
    </source>
</evidence>
<dbReference type="Gene3D" id="3.20.20.80">
    <property type="entry name" value="Glycosidases"/>
    <property type="match status" value="1"/>
</dbReference>
<dbReference type="KEGG" id="cce:Ccel_1036"/>
<evidence type="ECO:0000313" key="10">
    <source>
        <dbReference type="EMBL" id="ACL75398.1"/>
    </source>
</evidence>
<dbReference type="PANTHER" id="PTHR43576:SF3">
    <property type="entry name" value="ALPHA-L-ARABINOFURANOSIDASE C"/>
    <property type="match status" value="1"/>
</dbReference>
<dbReference type="GO" id="GO:0046373">
    <property type="term" value="P:L-arabinose metabolic process"/>
    <property type="evidence" value="ECO:0007669"/>
    <property type="project" value="InterPro"/>
</dbReference>
<dbReference type="SMART" id="SM00813">
    <property type="entry name" value="Alpha-L-AF_C"/>
    <property type="match status" value="1"/>
</dbReference>
<dbReference type="InterPro" id="IPR055235">
    <property type="entry name" value="ASD1_cat"/>
</dbReference>
<dbReference type="OrthoDB" id="9758333at2"/>
<dbReference type="AlphaFoldDB" id="B8I9D8"/>
<dbReference type="EMBL" id="CP001348">
    <property type="protein sequence ID" value="ACL75398.1"/>
    <property type="molecule type" value="Genomic_DNA"/>
</dbReference>
<dbReference type="Proteomes" id="UP000001349">
    <property type="component" value="Chromosome"/>
</dbReference>
<feature type="domain" description="Alpha-L-arabinofuranosidase C-terminal" evidence="9">
    <location>
        <begin position="291"/>
        <end position="491"/>
    </location>
</feature>
<dbReference type="CAZy" id="GH51">
    <property type="family name" value="Glycoside Hydrolase Family 51"/>
</dbReference>
<dbReference type="PANTHER" id="PTHR43576">
    <property type="entry name" value="ALPHA-L-ARABINOFURANOSIDASE C-RELATED"/>
    <property type="match status" value="1"/>
</dbReference>
<name>B8I9D8_RUMCH</name>
<dbReference type="RefSeq" id="WP_015924554.1">
    <property type="nucleotide sequence ID" value="NC_011898.1"/>
</dbReference>
<dbReference type="InterPro" id="IPR010720">
    <property type="entry name" value="Alpha-L-AF_C"/>
</dbReference>
<reference evidence="10 11" key="1">
    <citation type="submission" date="2009-01" db="EMBL/GenBank/DDBJ databases">
        <title>Complete sequence of Clostridium cellulolyticum H10.</title>
        <authorList>
            <consortium name="US DOE Joint Genome Institute"/>
            <person name="Lucas S."/>
            <person name="Copeland A."/>
            <person name="Lapidus A."/>
            <person name="Glavina del Rio T."/>
            <person name="Dalin E."/>
            <person name="Tice H."/>
            <person name="Bruce D."/>
            <person name="Goodwin L."/>
            <person name="Pitluck S."/>
            <person name="Chertkov O."/>
            <person name="Saunders E."/>
            <person name="Brettin T."/>
            <person name="Detter J.C."/>
            <person name="Han C."/>
            <person name="Larimer F."/>
            <person name="Land M."/>
            <person name="Hauser L."/>
            <person name="Kyrpides N."/>
            <person name="Ivanova N."/>
            <person name="Zhou J."/>
            <person name="Richardson P."/>
        </authorList>
    </citation>
    <scope>NUCLEOTIDE SEQUENCE [LARGE SCALE GENOMIC DNA]</scope>
    <source>
        <strain evidence="11">ATCC 35319 / DSM 5812 / JCM 6584 / H10</strain>
    </source>
</reference>
<evidence type="ECO:0000256" key="3">
    <source>
        <dbReference type="ARBA" id="ARBA00007186"/>
    </source>
</evidence>
<keyword evidence="6" id="KW-0378">Hydrolase</keyword>
<dbReference type="SUPFAM" id="SSF51011">
    <property type="entry name" value="Glycosyl hydrolase domain"/>
    <property type="match status" value="1"/>
</dbReference>
<evidence type="ECO:0000256" key="1">
    <source>
        <dbReference type="ARBA" id="ARBA00001462"/>
    </source>
</evidence>
<dbReference type="Gene3D" id="2.60.40.1180">
    <property type="entry name" value="Golgi alpha-mannosidase II"/>
    <property type="match status" value="1"/>
</dbReference>
<dbReference type="GO" id="GO:0000272">
    <property type="term" value="P:polysaccharide catabolic process"/>
    <property type="evidence" value="ECO:0007669"/>
    <property type="project" value="TreeGrafter"/>
</dbReference>
<dbReference type="GO" id="GO:0046556">
    <property type="term" value="F:alpha-L-arabinofuranosidase activity"/>
    <property type="evidence" value="ECO:0007669"/>
    <property type="project" value="UniProtKB-EC"/>
</dbReference>
<dbReference type="STRING" id="394503.Ccel_1036"/>
<sequence>MNKAKIVLDKDFIISKIDEKVFGSFVEPLGRCIYGGIYEPGHPAADEKGFRRDVLELTKPLNVTLNRFPGGNYVSTFRWEDGIGPKEKRPRRAEVAWQSIETNQFGINEFADWSKLNGSDVMMTVNLATRGVLEAMDCVEYCNFKEGTYWSDLRISHGYKEPHGYRYWCLTNEIDGVWQVGQKTGTDYGRIAREASKGMKLLDENIKTVLAGSSSPSQDSFPSFDAAALEESYEFIDYLSIHQYIGNAKNDTPNYLAKPLITDKYLKTAIATIDYIKAKTKSKNKVNISFDEFNTWHSIAEEARFNNKWRIAPPLLEDEYTLEDALALGGMLLAVLKNADRVEIACISELVNCISHIRTRNGGGAWVLPPYYTFLLFSKYGRGTSLVTSISSPKYDSTDFTDVPYLDAAATMDDNGDVTIFAINRSTEETLPLETELRGFENYRVETHIVLTSANPKDTNTEECPNYVTPKNNGDAQIDGNKVLANLPRLSWNVIRLQKVK</sequence>
<gene>
    <name evidence="10" type="ordered locus">Ccel_1036</name>
</gene>
<dbReference type="eggNOG" id="COG3534">
    <property type="taxonomic scope" value="Bacteria"/>
</dbReference>
<comment type="pathway">
    <text evidence="2">Glycan metabolism.</text>
</comment>
<dbReference type="Pfam" id="PF22848">
    <property type="entry name" value="ASD1_dom"/>
    <property type="match status" value="1"/>
</dbReference>
<dbReference type="SUPFAM" id="SSF51445">
    <property type="entry name" value="(Trans)glycosidases"/>
    <property type="match status" value="1"/>
</dbReference>
<evidence type="ECO:0000259" key="9">
    <source>
        <dbReference type="SMART" id="SM00813"/>
    </source>
</evidence>
<protein>
    <recommendedName>
        <fullName evidence="5">non-reducing end alpha-L-arabinofuranosidase</fullName>
        <ecNumber evidence="5">3.2.1.55</ecNumber>
    </recommendedName>
</protein>
<keyword evidence="8" id="KW-0326">Glycosidase</keyword>
<comment type="catalytic activity">
    <reaction evidence="1">
        <text>Hydrolysis of terminal non-reducing alpha-L-arabinofuranoside residues in alpha-L-arabinosides.</text>
        <dbReference type="EC" id="3.2.1.55"/>
    </reaction>
</comment>
<evidence type="ECO:0000256" key="2">
    <source>
        <dbReference type="ARBA" id="ARBA00004881"/>
    </source>
</evidence>
<accession>B8I9D8</accession>
<proteinExistence type="inferred from homology"/>